<protein>
    <recommendedName>
        <fullName evidence="4">ABC transporter permease</fullName>
    </recommendedName>
</protein>
<evidence type="ECO:0008006" key="4">
    <source>
        <dbReference type="Google" id="ProtNLM"/>
    </source>
</evidence>
<feature type="transmembrane region" description="Helical" evidence="1">
    <location>
        <begin position="162"/>
        <end position="182"/>
    </location>
</feature>
<feature type="transmembrane region" description="Helical" evidence="1">
    <location>
        <begin position="114"/>
        <end position="142"/>
    </location>
</feature>
<comment type="caution">
    <text evidence="2">The sequence shown here is derived from an EMBL/GenBank/DDBJ whole genome shotgun (WGS) entry which is preliminary data.</text>
</comment>
<feature type="transmembrane region" description="Helical" evidence="1">
    <location>
        <begin position="536"/>
        <end position="560"/>
    </location>
</feature>
<reference evidence="2" key="1">
    <citation type="submission" date="2021-01" db="EMBL/GenBank/DDBJ databases">
        <title>Characterization of Corynebacterium spp. from penguins.</title>
        <authorList>
            <person name="Svec P."/>
        </authorList>
    </citation>
    <scope>NUCLEOTIDE SEQUENCE</scope>
    <source>
        <strain evidence="2">CCM 8835</strain>
    </source>
</reference>
<feature type="transmembrane region" description="Helical" evidence="1">
    <location>
        <begin position="580"/>
        <end position="601"/>
    </location>
</feature>
<name>A0ABS1FN15_9CORY</name>
<accession>A0ABS1FN15</accession>
<dbReference type="RefSeq" id="WP_200260312.1">
    <property type="nucleotide sequence ID" value="NZ_JAENIP020000002.1"/>
</dbReference>
<keyword evidence="1" id="KW-0812">Transmembrane</keyword>
<sequence length="608" mass="65060">MNTMLIWRGHKTLISSQLLITCFLTAIMSGILGVVVSATDKANDLKKSDITSVELVQRVNILDGIAVYSILVFTITAVVSLMMTAAIIQFIIANTSPTIRSLRIYGVPQTTIRFSFSAISTLCSLAAFISSVFPSPLVVAVYKFTLSMTGLDANDIGYGPNVPITLWVSLCMGAFSLSVAFWSSKNVSALEKPKKSHICISHTFRFAVRLGLFIMSIAGLLAILKTPTTIENVNEITFGAMFTALIATWCASPLIIAICGRLIKRFSARGLYTGGLIYFESRKLSGLSLIASLLLGVAGTSTILTLASSTAGEYLAMNSISADAVTPERVEKTTNDVQISAFDFDKGWLFSDDPLRQAPLILFNPSAFDEMLDPSTIVAGSLANVDKEYVVADAEKHDLGDKISIINGDGIQRNVTVVALSKRSSIFKGALGANAESFTPSGVDNVQHRSYAKASGGLDMVSNSYPENSWKSVENFVSDDLKSAQSAQIFSILSMVGGISIVALFGLLYSAVQFSIAQRKTVFSLRRIGAGPSSHIFIFTALGFVMALSSATVSGLALLAARSRVGELFRSLDIPQSPGLPSGILFGLWILTSTAATIGMISGQQWRK</sequence>
<proteinExistence type="predicted"/>
<feature type="transmembrane region" description="Helical" evidence="1">
    <location>
        <begin position="203"/>
        <end position="224"/>
    </location>
</feature>
<gene>
    <name evidence="2" type="ORF">JIM95_09670</name>
</gene>
<dbReference type="Proteomes" id="UP000650005">
    <property type="component" value="Unassembled WGS sequence"/>
</dbReference>
<feature type="transmembrane region" description="Helical" evidence="1">
    <location>
        <begin position="12"/>
        <end position="36"/>
    </location>
</feature>
<feature type="transmembrane region" description="Helical" evidence="1">
    <location>
        <begin position="65"/>
        <end position="93"/>
    </location>
</feature>
<keyword evidence="1" id="KW-0472">Membrane</keyword>
<keyword evidence="3" id="KW-1185">Reference proteome</keyword>
<evidence type="ECO:0000313" key="2">
    <source>
        <dbReference type="EMBL" id="MBK1844837.1"/>
    </source>
</evidence>
<dbReference type="EMBL" id="JAENIP010000016">
    <property type="protein sequence ID" value="MBK1844837.1"/>
    <property type="molecule type" value="Genomic_DNA"/>
</dbReference>
<evidence type="ECO:0000256" key="1">
    <source>
        <dbReference type="SAM" id="Phobius"/>
    </source>
</evidence>
<feature type="transmembrane region" description="Helical" evidence="1">
    <location>
        <begin position="284"/>
        <end position="307"/>
    </location>
</feature>
<evidence type="ECO:0000313" key="3">
    <source>
        <dbReference type="Proteomes" id="UP000650005"/>
    </source>
</evidence>
<organism evidence="2 3">
    <name type="scientific">Corynebacterium antarcticum</name>
    <dbReference type="NCBI Taxonomy" id="2800405"/>
    <lineage>
        <taxon>Bacteria</taxon>
        <taxon>Bacillati</taxon>
        <taxon>Actinomycetota</taxon>
        <taxon>Actinomycetes</taxon>
        <taxon>Mycobacteriales</taxon>
        <taxon>Corynebacteriaceae</taxon>
        <taxon>Corynebacterium</taxon>
    </lineage>
</organism>
<feature type="transmembrane region" description="Helical" evidence="1">
    <location>
        <begin position="489"/>
        <end position="516"/>
    </location>
</feature>
<keyword evidence="1" id="KW-1133">Transmembrane helix</keyword>
<feature type="transmembrane region" description="Helical" evidence="1">
    <location>
        <begin position="236"/>
        <end position="263"/>
    </location>
</feature>